<comment type="caution">
    <text evidence="1">The sequence shown here is derived from an EMBL/GenBank/DDBJ whole genome shotgun (WGS) entry which is preliminary data.</text>
</comment>
<keyword evidence="2" id="KW-1185">Reference proteome</keyword>
<dbReference type="EMBL" id="JAQHRD010000011">
    <property type="protein sequence ID" value="KAJ6437656.1"/>
    <property type="molecule type" value="Genomic_DNA"/>
</dbReference>
<accession>A0AB34FFP7</accession>
<gene>
    <name evidence="1" type="ORF">O9K51_09863</name>
</gene>
<proteinExistence type="predicted"/>
<dbReference type="AlphaFoldDB" id="A0AB34FFP7"/>
<evidence type="ECO:0000313" key="1">
    <source>
        <dbReference type="EMBL" id="KAJ6437656.1"/>
    </source>
</evidence>
<name>A0AB34FFP7_9HYPO</name>
<protein>
    <submittedName>
        <fullName evidence="1">Mutator-like element</fullName>
    </submittedName>
</protein>
<organism evidence="1 2">
    <name type="scientific">Purpureocillium lavendulum</name>
    <dbReference type="NCBI Taxonomy" id="1247861"/>
    <lineage>
        <taxon>Eukaryota</taxon>
        <taxon>Fungi</taxon>
        <taxon>Dikarya</taxon>
        <taxon>Ascomycota</taxon>
        <taxon>Pezizomycotina</taxon>
        <taxon>Sordariomycetes</taxon>
        <taxon>Hypocreomycetidae</taxon>
        <taxon>Hypocreales</taxon>
        <taxon>Ophiocordycipitaceae</taxon>
        <taxon>Purpureocillium</taxon>
    </lineage>
</organism>
<dbReference type="Proteomes" id="UP001163105">
    <property type="component" value="Unassembled WGS sequence"/>
</dbReference>
<evidence type="ECO:0000313" key="2">
    <source>
        <dbReference type="Proteomes" id="UP001163105"/>
    </source>
</evidence>
<reference evidence="1" key="1">
    <citation type="submission" date="2023-01" db="EMBL/GenBank/DDBJ databases">
        <title>The growth and conidiation of Purpureocillium lavendulum are regulated by nitrogen source and histone H3K14 acetylation.</title>
        <authorList>
            <person name="Tang P."/>
            <person name="Han J."/>
            <person name="Zhang C."/>
            <person name="Tang P."/>
            <person name="Qi F."/>
            <person name="Zhang K."/>
            <person name="Liang L."/>
        </authorList>
    </citation>
    <scope>NUCLEOTIDE SEQUENCE</scope>
    <source>
        <strain evidence="1">YMF1.00683</strain>
    </source>
</reference>
<sequence>MSAHDYAMAGPRAVAELAGIALPFEPRSLRQLATASMVLLSLWEACIYLRKLSNVSADRHGTNAKVVAKELSKQPSMTQGVHEDKFWDAVASLMGDCSPGRQ</sequence>